<dbReference type="PROSITE" id="PS50089">
    <property type="entry name" value="ZF_RING_2"/>
    <property type="match status" value="1"/>
</dbReference>
<keyword evidence="1" id="KW-0479">Metal-binding</keyword>
<dbReference type="Gene3D" id="3.30.40.10">
    <property type="entry name" value="Zinc/RING finger domain, C3HC4 (zinc finger)"/>
    <property type="match status" value="1"/>
</dbReference>
<dbReference type="OrthoDB" id="1630758at2759"/>
<gene>
    <name evidence="3" type="ORF">BKA67DRAFT_694415</name>
</gene>
<proteinExistence type="predicted"/>
<evidence type="ECO:0000313" key="3">
    <source>
        <dbReference type="EMBL" id="KAH6647337.1"/>
    </source>
</evidence>
<feature type="domain" description="RING-type" evidence="2">
    <location>
        <begin position="37"/>
        <end position="86"/>
    </location>
</feature>
<protein>
    <recommendedName>
        <fullName evidence="2">RING-type domain-containing protein</fullName>
    </recommendedName>
</protein>
<name>A0A9P8RQ57_9PEZI</name>
<dbReference type="GO" id="GO:0008270">
    <property type="term" value="F:zinc ion binding"/>
    <property type="evidence" value="ECO:0007669"/>
    <property type="project" value="UniProtKB-KW"/>
</dbReference>
<accession>A0A9P8RQ57</accession>
<evidence type="ECO:0000256" key="1">
    <source>
        <dbReference type="PROSITE-ProRule" id="PRU00175"/>
    </source>
</evidence>
<dbReference type="Proteomes" id="UP000758603">
    <property type="component" value="Unassembled WGS sequence"/>
</dbReference>
<evidence type="ECO:0000313" key="4">
    <source>
        <dbReference type="Proteomes" id="UP000758603"/>
    </source>
</evidence>
<keyword evidence="1" id="KW-0862">Zinc</keyword>
<reference evidence="3" key="1">
    <citation type="journal article" date="2021" name="Nat. Commun.">
        <title>Genetic determinants of endophytism in the Arabidopsis root mycobiome.</title>
        <authorList>
            <person name="Mesny F."/>
            <person name="Miyauchi S."/>
            <person name="Thiergart T."/>
            <person name="Pickel B."/>
            <person name="Atanasova L."/>
            <person name="Karlsson M."/>
            <person name="Huettel B."/>
            <person name="Barry K.W."/>
            <person name="Haridas S."/>
            <person name="Chen C."/>
            <person name="Bauer D."/>
            <person name="Andreopoulos W."/>
            <person name="Pangilinan J."/>
            <person name="LaButti K."/>
            <person name="Riley R."/>
            <person name="Lipzen A."/>
            <person name="Clum A."/>
            <person name="Drula E."/>
            <person name="Henrissat B."/>
            <person name="Kohler A."/>
            <person name="Grigoriev I.V."/>
            <person name="Martin F.M."/>
            <person name="Hacquard S."/>
        </authorList>
    </citation>
    <scope>NUCLEOTIDE SEQUENCE</scope>
    <source>
        <strain evidence="3">MPI-SDFR-AT-0073</strain>
    </source>
</reference>
<dbReference type="RefSeq" id="XP_045953849.1">
    <property type="nucleotide sequence ID" value="XM_046109266.1"/>
</dbReference>
<sequence length="251" mass="28628">MESVEKHNTLGVIRLEEAGVEEAEQTALEEPEQDDICPICRELLFQPVTSSCQPVPHTACYRCIMTWVPHTSTSAGVAHYRCPYCRSETFCSVDYYRQRTLRHKYPQSSSAKESEYLRGLQVAPFFLLFGDTPSHQHRLGCYLLCSLPSVTSAVHFQPWSRVQLGQVITRREYPYQVLVAEQKVSDMEISIQLTEGWEWDTPTAPSQTKVAGDPFYISNNKLSLWFALVPGSRISHSINSVRVKRVQERPS</sequence>
<dbReference type="InterPro" id="IPR013083">
    <property type="entry name" value="Znf_RING/FYVE/PHD"/>
</dbReference>
<keyword evidence="1" id="KW-0863">Zinc-finger</keyword>
<dbReference type="GeneID" id="70138157"/>
<organism evidence="3 4">
    <name type="scientific">Truncatella angustata</name>
    <dbReference type="NCBI Taxonomy" id="152316"/>
    <lineage>
        <taxon>Eukaryota</taxon>
        <taxon>Fungi</taxon>
        <taxon>Dikarya</taxon>
        <taxon>Ascomycota</taxon>
        <taxon>Pezizomycotina</taxon>
        <taxon>Sordariomycetes</taxon>
        <taxon>Xylariomycetidae</taxon>
        <taxon>Amphisphaeriales</taxon>
        <taxon>Sporocadaceae</taxon>
        <taxon>Truncatella</taxon>
    </lineage>
</organism>
<keyword evidence="4" id="KW-1185">Reference proteome</keyword>
<evidence type="ECO:0000259" key="2">
    <source>
        <dbReference type="PROSITE" id="PS50089"/>
    </source>
</evidence>
<dbReference type="EMBL" id="JAGPXC010000008">
    <property type="protein sequence ID" value="KAH6647337.1"/>
    <property type="molecule type" value="Genomic_DNA"/>
</dbReference>
<dbReference type="SUPFAM" id="SSF57850">
    <property type="entry name" value="RING/U-box"/>
    <property type="match status" value="1"/>
</dbReference>
<dbReference type="AlphaFoldDB" id="A0A9P8RQ57"/>
<comment type="caution">
    <text evidence="3">The sequence shown here is derived from an EMBL/GenBank/DDBJ whole genome shotgun (WGS) entry which is preliminary data.</text>
</comment>
<dbReference type="InterPro" id="IPR001841">
    <property type="entry name" value="Znf_RING"/>
</dbReference>